<dbReference type="InterPro" id="IPR023296">
    <property type="entry name" value="Glyco_hydro_beta-prop_sf"/>
</dbReference>
<dbReference type="GeneID" id="98673132"/>
<evidence type="ECO:0000313" key="8">
    <source>
        <dbReference type="EMBL" id="BBL06517.1"/>
    </source>
</evidence>
<keyword evidence="9" id="KW-1185">Reference proteome</keyword>
<dbReference type="Pfam" id="PF00251">
    <property type="entry name" value="Glyco_hydro_32N"/>
    <property type="match status" value="1"/>
</dbReference>
<keyword evidence="2 4" id="KW-0378">Hydrolase</keyword>
<dbReference type="SMART" id="SM00640">
    <property type="entry name" value="Glyco_32"/>
    <property type="match status" value="1"/>
</dbReference>
<dbReference type="InterPro" id="IPR013189">
    <property type="entry name" value="Glyco_hydro_32_C"/>
</dbReference>
<dbReference type="Proteomes" id="UP000319374">
    <property type="component" value="Chromosome"/>
</dbReference>
<gene>
    <name evidence="8" type="ORF">A5CPEGH6_11550</name>
</gene>
<dbReference type="Gene3D" id="2.115.10.20">
    <property type="entry name" value="Glycosyl hydrolase domain, family 43"/>
    <property type="match status" value="1"/>
</dbReference>
<dbReference type="Pfam" id="PF16352">
    <property type="entry name" value="DUF4980"/>
    <property type="match status" value="1"/>
</dbReference>
<dbReference type="RefSeq" id="WP_232522947.1">
    <property type="nucleotide sequence ID" value="NZ_AP019736.1"/>
</dbReference>
<dbReference type="GO" id="GO:0005987">
    <property type="term" value="P:sucrose catabolic process"/>
    <property type="evidence" value="ECO:0007669"/>
    <property type="project" value="TreeGrafter"/>
</dbReference>
<evidence type="ECO:0000256" key="2">
    <source>
        <dbReference type="ARBA" id="ARBA00022801"/>
    </source>
</evidence>
<dbReference type="AlphaFoldDB" id="A0A4Y1WZR0"/>
<dbReference type="KEGG" id="ada:A5CPEGH6_11550"/>
<sequence>MKPEYLTGPLAGFSALLLCMACEPSVTVHHLNNNEARLHFAANRDYLLLPVEDGAPNATLRFFTEDGGSRSIRVALAREACDCTFPFDLRPYDGRKVVCEVTDCPYDAVCWEAMRLSDRIPAFAEEPFRPAYHHTPPYGWMNDPNGMVREGDVYHLFYQHNPYGSRWENMSWGHAVSRNLLDWEELGVVLEPDSLGAVFSGCCVMDPQNTAGFGRNAMIALYTASGARQTQCLAYSTDRGRTFTRYDGNPVLTSDRPDFRDPKVFYHDRTGRWIMVIAAGQAMEIHSSANLRSWRFESRFGEEYGAHGGAWECPDLFELPVEGEPGQTRWVMLCSLGVEDGSRVQYFVGDFDGRNFTPEDDPDEVKWMDFGRDHYATVTWSGAPDGRRIALGWMSNWAYANEVPSVTFRGSNTLPRELGLRRVGGELLLTSVPAREAEKLLDEPFAVPAFAVETEHNVSPLPSGPAPAGRIELELEGGDAEVFGCKLFNCRGEYVDICFNRIEGTMLVDRSHSGRTDFSPAFAATRPVPFASGGRSRLTFWIDRSSIELFVDGGERVATNLIYPSEPYDRMNFYAKGGTLHVKKLEISPLHPYKQKDSHE</sequence>
<dbReference type="SUPFAM" id="SSF49899">
    <property type="entry name" value="Concanavalin A-like lectins/glucanases"/>
    <property type="match status" value="1"/>
</dbReference>
<dbReference type="SUPFAM" id="SSF75005">
    <property type="entry name" value="Arabinanase/levansucrase/invertase"/>
    <property type="match status" value="1"/>
</dbReference>
<accession>A0A4Y1WZR0</accession>
<dbReference type="PANTHER" id="PTHR42800">
    <property type="entry name" value="EXOINULINASE INUD (AFU_ORTHOLOGUE AFUA_5G00480)"/>
    <property type="match status" value="1"/>
</dbReference>
<protein>
    <submittedName>
        <fullName evidence="8">2,6-beta-D-fructofuranosidase</fullName>
    </submittedName>
</protein>
<dbReference type="Gene3D" id="2.60.120.560">
    <property type="entry name" value="Exo-inulinase, domain 1"/>
    <property type="match status" value="1"/>
</dbReference>
<proteinExistence type="inferred from homology"/>
<evidence type="ECO:0000256" key="1">
    <source>
        <dbReference type="ARBA" id="ARBA00009902"/>
    </source>
</evidence>
<dbReference type="PANTHER" id="PTHR42800:SF1">
    <property type="entry name" value="EXOINULINASE INUD (AFU_ORTHOLOGUE AFUA_5G00480)"/>
    <property type="match status" value="1"/>
</dbReference>
<name>A0A4Y1WZR0_9BACT</name>
<feature type="domain" description="DUF4980" evidence="7">
    <location>
        <begin position="37"/>
        <end position="132"/>
    </location>
</feature>
<dbReference type="InterPro" id="IPR013320">
    <property type="entry name" value="ConA-like_dom_sf"/>
</dbReference>
<keyword evidence="3 4" id="KW-0326">Glycosidase</keyword>
<organism evidence="8 9">
    <name type="scientific">Alistipes dispar</name>
    <dbReference type="NCBI Taxonomy" id="2585119"/>
    <lineage>
        <taxon>Bacteria</taxon>
        <taxon>Pseudomonadati</taxon>
        <taxon>Bacteroidota</taxon>
        <taxon>Bacteroidia</taxon>
        <taxon>Bacteroidales</taxon>
        <taxon>Rikenellaceae</taxon>
        <taxon>Alistipes</taxon>
    </lineage>
</organism>
<evidence type="ECO:0000313" key="9">
    <source>
        <dbReference type="Proteomes" id="UP000319374"/>
    </source>
</evidence>
<dbReference type="CDD" id="cd18622">
    <property type="entry name" value="GH32_Inu-like"/>
    <property type="match status" value="1"/>
</dbReference>
<evidence type="ECO:0000259" key="7">
    <source>
        <dbReference type="Pfam" id="PF16352"/>
    </source>
</evidence>
<feature type="domain" description="Glycosyl hydrolase family 32 C-terminal" evidence="6">
    <location>
        <begin position="466"/>
        <end position="588"/>
    </location>
</feature>
<dbReference type="InterPro" id="IPR032313">
    <property type="entry name" value="DUF4980"/>
</dbReference>
<comment type="similarity">
    <text evidence="1 4">Belongs to the glycosyl hydrolase 32 family.</text>
</comment>
<dbReference type="EMBL" id="AP019736">
    <property type="protein sequence ID" value="BBL06517.1"/>
    <property type="molecule type" value="Genomic_DNA"/>
</dbReference>
<feature type="domain" description="Glycosyl hydrolase family 32 N-terminal" evidence="5">
    <location>
        <begin position="133"/>
        <end position="428"/>
    </location>
</feature>
<dbReference type="InterPro" id="IPR018053">
    <property type="entry name" value="Glyco_hydro_32_AS"/>
</dbReference>
<evidence type="ECO:0000256" key="3">
    <source>
        <dbReference type="ARBA" id="ARBA00023295"/>
    </source>
</evidence>
<evidence type="ECO:0000259" key="6">
    <source>
        <dbReference type="Pfam" id="PF08244"/>
    </source>
</evidence>
<dbReference type="GO" id="GO:0004575">
    <property type="term" value="F:sucrose alpha-glucosidase activity"/>
    <property type="evidence" value="ECO:0007669"/>
    <property type="project" value="TreeGrafter"/>
</dbReference>
<evidence type="ECO:0000259" key="5">
    <source>
        <dbReference type="Pfam" id="PF00251"/>
    </source>
</evidence>
<reference evidence="9" key="1">
    <citation type="submission" date="2019-06" db="EMBL/GenBank/DDBJ databases">
        <title>Alistipes onderdonkii subsp. vulgaris subsp. nov., Alistipes dispar sp. nov. and Alistipes communis sp. nov., isolated from human faeces, and creation of Alistipes onderdonkii subsp. onderdonkii subsp. nov.</title>
        <authorList>
            <person name="Sakamoto M."/>
            <person name="Ikeyama N."/>
            <person name="Ogata Y."/>
            <person name="Suda W."/>
            <person name="Iino T."/>
            <person name="Hattori M."/>
            <person name="Ohkuma M."/>
        </authorList>
    </citation>
    <scope>NUCLEOTIDE SEQUENCE [LARGE SCALE GENOMIC DNA]</scope>
    <source>
        <strain evidence="9">5CPEGH6</strain>
    </source>
</reference>
<evidence type="ECO:0000256" key="4">
    <source>
        <dbReference type="RuleBase" id="RU362110"/>
    </source>
</evidence>
<dbReference type="Pfam" id="PF08244">
    <property type="entry name" value="Glyco_hydro_32C"/>
    <property type="match status" value="1"/>
</dbReference>
<dbReference type="PROSITE" id="PS00609">
    <property type="entry name" value="GLYCOSYL_HYDROL_F32"/>
    <property type="match status" value="1"/>
</dbReference>
<dbReference type="InterPro" id="IPR001362">
    <property type="entry name" value="Glyco_hydro_32"/>
</dbReference>
<dbReference type="InterPro" id="IPR013148">
    <property type="entry name" value="Glyco_hydro_32_N"/>
</dbReference>
<dbReference type="GO" id="GO:0005737">
    <property type="term" value="C:cytoplasm"/>
    <property type="evidence" value="ECO:0007669"/>
    <property type="project" value="TreeGrafter"/>
</dbReference>